<dbReference type="Proteomes" id="UP000617734">
    <property type="component" value="Unassembled WGS sequence"/>
</dbReference>
<evidence type="ECO:0000313" key="8">
    <source>
        <dbReference type="EMBL" id="GHH74410.1"/>
    </source>
</evidence>
<dbReference type="InterPro" id="IPR050215">
    <property type="entry name" value="Thiolase-like_sf_Thiolase"/>
</dbReference>
<dbReference type="GO" id="GO:0006635">
    <property type="term" value="P:fatty acid beta-oxidation"/>
    <property type="evidence" value="ECO:0007669"/>
    <property type="project" value="TreeGrafter"/>
</dbReference>
<reference evidence="8" key="1">
    <citation type="journal article" date="2014" name="Int. J. Syst. Evol. Microbiol.">
        <title>Complete genome sequence of Corynebacterium casei LMG S-19264T (=DSM 44701T), isolated from a smear-ripened cheese.</title>
        <authorList>
            <consortium name="US DOE Joint Genome Institute (JGI-PGF)"/>
            <person name="Walter F."/>
            <person name="Albersmeier A."/>
            <person name="Kalinowski J."/>
            <person name="Ruckert C."/>
        </authorList>
    </citation>
    <scope>NUCLEOTIDE SEQUENCE</scope>
    <source>
        <strain evidence="8">JCM 4646</strain>
    </source>
</reference>
<dbReference type="PANTHER" id="PTHR43853">
    <property type="entry name" value="3-KETOACYL-COA THIOLASE, PEROXISOMAL"/>
    <property type="match status" value="1"/>
</dbReference>
<feature type="domain" description="Thiolase C-terminal" evidence="7">
    <location>
        <begin position="275"/>
        <end position="397"/>
    </location>
</feature>
<evidence type="ECO:0000256" key="5">
    <source>
        <dbReference type="RuleBase" id="RU003557"/>
    </source>
</evidence>
<dbReference type="InterPro" id="IPR020617">
    <property type="entry name" value="Thiolase_C"/>
</dbReference>
<evidence type="ECO:0000313" key="9">
    <source>
        <dbReference type="Proteomes" id="UP000617734"/>
    </source>
</evidence>
<gene>
    <name evidence="8" type="ORF">GCM10018781_41020</name>
</gene>
<feature type="domain" description="Thiolase N-terminal" evidence="6">
    <location>
        <begin position="8"/>
        <end position="266"/>
    </location>
</feature>
<dbReference type="GeneID" id="95354503"/>
<dbReference type="GO" id="GO:0005737">
    <property type="term" value="C:cytoplasm"/>
    <property type="evidence" value="ECO:0007669"/>
    <property type="project" value="UniProtKB-ARBA"/>
</dbReference>
<evidence type="ECO:0000259" key="6">
    <source>
        <dbReference type="Pfam" id="PF00108"/>
    </source>
</evidence>
<reference evidence="8" key="2">
    <citation type="submission" date="2020-09" db="EMBL/GenBank/DDBJ databases">
        <authorList>
            <person name="Sun Q."/>
            <person name="Ohkuma M."/>
        </authorList>
    </citation>
    <scope>NUCLEOTIDE SEQUENCE</scope>
    <source>
        <strain evidence="8">JCM 4646</strain>
    </source>
</reference>
<protein>
    <submittedName>
        <fullName evidence="8">Acetyl-CoA acetyltransferase</fullName>
    </submittedName>
</protein>
<feature type="active site" description="Proton acceptor" evidence="4">
    <location>
        <position position="385"/>
    </location>
</feature>
<dbReference type="GO" id="GO:0003988">
    <property type="term" value="F:acetyl-CoA C-acyltransferase activity"/>
    <property type="evidence" value="ECO:0007669"/>
    <property type="project" value="TreeGrafter"/>
</dbReference>
<keyword evidence="3 5" id="KW-0012">Acyltransferase</keyword>
<dbReference type="Gene3D" id="3.40.47.10">
    <property type="match status" value="1"/>
</dbReference>
<dbReference type="InterPro" id="IPR020616">
    <property type="entry name" value="Thiolase_N"/>
</dbReference>
<dbReference type="Pfam" id="PF02803">
    <property type="entry name" value="Thiolase_C"/>
    <property type="match status" value="1"/>
</dbReference>
<dbReference type="GO" id="GO:0010124">
    <property type="term" value="P:phenylacetate catabolic process"/>
    <property type="evidence" value="ECO:0007669"/>
    <property type="project" value="TreeGrafter"/>
</dbReference>
<keyword evidence="9" id="KW-1185">Reference proteome</keyword>
<accession>A0A919KV70</accession>
<dbReference type="PIRSF" id="PIRSF000429">
    <property type="entry name" value="Ac-CoA_Ac_transf"/>
    <property type="match status" value="1"/>
</dbReference>
<feature type="active site" description="Acyl-thioester intermediate" evidence="4">
    <location>
        <position position="96"/>
    </location>
</feature>
<evidence type="ECO:0000256" key="2">
    <source>
        <dbReference type="ARBA" id="ARBA00022679"/>
    </source>
</evidence>
<proteinExistence type="inferred from homology"/>
<comment type="caution">
    <text evidence="8">The sequence shown here is derived from an EMBL/GenBank/DDBJ whole genome shotgun (WGS) entry which is preliminary data.</text>
</comment>
<dbReference type="InterPro" id="IPR002155">
    <property type="entry name" value="Thiolase"/>
</dbReference>
<evidence type="ECO:0000256" key="1">
    <source>
        <dbReference type="ARBA" id="ARBA00010982"/>
    </source>
</evidence>
<dbReference type="PROSITE" id="PS00737">
    <property type="entry name" value="THIOLASE_2"/>
    <property type="match status" value="1"/>
</dbReference>
<dbReference type="InterPro" id="IPR020613">
    <property type="entry name" value="Thiolase_CS"/>
</dbReference>
<feature type="active site" description="Proton acceptor" evidence="4">
    <location>
        <position position="354"/>
    </location>
</feature>
<dbReference type="NCBIfam" id="TIGR01930">
    <property type="entry name" value="AcCoA-C-Actrans"/>
    <property type="match status" value="1"/>
</dbReference>
<organism evidence="8 9">
    <name type="scientific">Kitasatospora indigofera</name>
    <dbReference type="NCBI Taxonomy" id="67307"/>
    <lineage>
        <taxon>Bacteria</taxon>
        <taxon>Bacillati</taxon>
        <taxon>Actinomycetota</taxon>
        <taxon>Actinomycetes</taxon>
        <taxon>Kitasatosporales</taxon>
        <taxon>Streptomycetaceae</taxon>
        <taxon>Kitasatospora</taxon>
    </lineage>
</organism>
<dbReference type="CDD" id="cd00751">
    <property type="entry name" value="thiolase"/>
    <property type="match status" value="1"/>
</dbReference>
<evidence type="ECO:0000256" key="3">
    <source>
        <dbReference type="ARBA" id="ARBA00023315"/>
    </source>
</evidence>
<name>A0A919KV70_9ACTN</name>
<dbReference type="InterPro" id="IPR016039">
    <property type="entry name" value="Thiolase-like"/>
</dbReference>
<dbReference type="PANTHER" id="PTHR43853:SF2">
    <property type="entry name" value="3-OXOADIPYL-COA_3-OXO-5,6-DEHYDROSUBERYL-COA THIOLASE"/>
    <property type="match status" value="1"/>
</dbReference>
<keyword evidence="2 5" id="KW-0808">Transferase</keyword>
<dbReference type="Pfam" id="PF00108">
    <property type="entry name" value="Thiolase_N"/>
    <property type="match status" value="1"/>
</dbReference>
<comment type="similarity">
    <text evidence="1 5">Belongs to the thiolase-like superfamily. Thiolase family.</text>
</comment>
<dbReference type="AlphaFoldDB" id="A0A919KV70"/>
<dbReference type="EMBL" id="BNBO01000022">
    <property type="protein sequence ID" value="GHH74410.1"/>
    <property type="molecule type" value="Genomic_DNA"/>
</dbReference>
<dbReference type="RefSeq" id="WP_190212333.1">
    <property type="nucleotide sequence ID" value="NZ_BNBO01000022.1"/>
</dbReference>
<dbReference type="SUPFAM" id="SSF53901">
    <property type="entry name" value="Thiolase-like"/>
    <property type="match status" value="2"/>
</dbReference>
<evidence type="ECO:0000259" key="7">
    <source>
        <dbReference type="Pfam" id="PF02803"/>
    </source>
</evidence>
<sequence>MPRTARDVVFVDGVRTPFGKAGPKGIYHETRADDLVVKCIRELVRRNPNLPVERIDEVAIAATTQIGDQGLTIGRTAALLSGLPKSVPGYSIDRMCAGALTAVTATAGGIAFGAYDIVVAGGVEHMGRHPMGEGVDPNPRFVSEKLVDESALFMGMTAENLHDRFPHITKERCDAYAVRSQEKAAKAYANGDIQPDLVPVSIRNTNPDVGETGWGLATTDEPMRPGTTMESLAGLKTPFRPHGNITAGNSAGLNDGATASLLAAEDVAEELGLPVKMRLVSYAFAGVEPEVMGIGPVPATEKALAKAGLTIDDIQAFEVNEAFAVQVLAFLDHYGIADDDERVNPFGGAIAFGHPLASSGVRLMNQLARRFEQRPDVRYGLTTMCIGFGMGGTIIWENPHFEGGK</sequence>
<evidence type="ECO:0000256" key="4">
    <source>
        <dbReference type="PIRSR" id="PIRSR000429-1"/>
    </source>
</evidence>